<gene>
    <name evidence="2" type="ORF">PBK173_000459800</name>
</gene>
<feature type="transmembrane region" description="Helical" evidence="1">
    <location>
        <begin position="167"/>
        <end position="187"/>
    </location>
</feature>
<organism evidence="2 3">
    <name type="scientific">Plasmodium berghei</name>
    <dbReference type="NCBI Taxonomy" id="5821"/>
    <lineage>
        <taxon>Eukaryota</taxon>
        <taxon>Sar</taxon>
        <taxon>Alveolata</taxon>
        <taxon>Apicomplexa</taxon>
        <taxon>Aconoidasida</taxon>
        <taxon>Haemosporida</taxon>
        <taxon>Plasmodiidae</taxon>
        <taxon>Plasmodium</taxon>
        <taxon>Plasmodium (Vinckeia)</taxon>
    </lineage>
</organism>
<evidence type="ECO:0000313" key="2">
    <source>
        <dbReference type="EMBL" id="CXJ20050.1"/>
    </source>
</evidence>
<name>A0A113T234_PLABE</name>
<dbReference type="AlphaFoldDB" id="A0A113T234"/>
<sequence length="732" mass="86628">MYINKMFKKCAIFLILSIVSIFLVLYERGIYRYGVLNYNFPNQGNGTNTNYQNGNYGNNNDENVIADNKIDGEISCSIPGKTCEINLGIIHNGDLYDYNDDINKNETRFNIIKNIFTNMFQYFLYEINHSNIIYNNKEVDGISLFIEFFENSKMFISVFSKSGYRILYAYGITLISLLKILFLWFIILEPYLKWAYFKLKTYYLSLDTTTKKYIITLVFSFIVFLYLIYAGVIKYTLNKITKIYKYLLKKLFKLNNILFRIFPYIISILLYLILIKTIQIKFIHFFIYSIFFPLPSLYSIVIIGKYVYLPNINKCFIDSISEKYIIESDENSNKSNMLKDSESTEKILMKSEKNNPGLNYRKGGNRMGNEICDNRQLHDNKAMLADKTEKELKYIGENDKIDNDKQKDEKKKNEKTFFPFSFENFKLGLKKKKKDSLQTESKESIQNCLVNQTENRRYSDSSQDIDDKDKMHYDVLILLEYWLFINILKFLSYFFFFKRFNKGSSIFEYFVLFTICVNVSEKMHEFVFLKSYKSSILVRALKNTIISILDVILYSLFNVRLNSENDQSKKKSNDMGYIERSNILMKVVNIVKDKLKLNESVKLGITFVKSIIKENVAENIKLPIYIKILVNIIIYMPQLILLIFPSFILKIYFLYFFLIFPILGSLKCLEDKKNIHNKIYFICYFFFYNIASITVNHAVFKSLPFYNLYKILITISVQSILKYIFNILEMKN</sequence>
<keyword evidence="1" id="KW-0472">Membrane</keyword>
<feature type="transmembrane region" description="Helical" evidence="1">
    <location>
        <begin position="213"/>
        <end position="237"/>
    </location>
</feature>
<feature type="transmembrane region" description="Helical" evidence="1">
    <location>
        <begin position="285"/>
        <end position="308"/>
    </location>
</feature>
<feature type="transmembrane region" description="Helical" evidence="1">
    <location>
        <begin position="6"/>
        <end position="26"/>
    </location>
</feature>
<reference evidence="2 3" key="1">
    <citation type="submission" date="2016-02" db="EMBL/GenBank/DDBJ databases">
        <authorList>
            <consortium name="Pathogen Informatics"/>
        </authorList>
    </citation>
    <scope>NUCLEOTIDE SEQUENCE [LARGE SCALE GENOMIC DNA]</scope>
    <source>
        <strain evidence="2 3">K173</strain>
    </source>
</reference>
<feature type="transmembrane region" description="Helical" evidence="1">
    <location>
        <begin position="540"/>
        <end position="557"/>
    </location>
</feature>
<proteinExistence type="predicted"/>
<protein>
    <submittedName>
        <fullName evidence="2">Uncharacterized protein</fullName>
    </submittedName>
</protein>
<accession>A0A113T234</accession>
<dbReference type="EMBL" id="LT160034">
    <property type="protein sequence ID" value="CXJ20050.1"/>
    <property type="molecule type" value="Genomic_DNA"/>
</dbReference>
<feature type="transmembrane region" description="Helical" evidence="1">
    <location>
        <begin position="632"/>
        <end position="658"/>
    </location>
</feature>
<feature type="transmembrane region" description="Helical" evidence="1">
    <location>
        <begin position="679"/>
        <end position="700"/>
    </location>
</feature>
<keyword evidence="1" id="KW-1133">Transmembrane helix</keyword>
<evidence type="ECO:0000313" key="3">
    <source>
        <dbReference type="Proteomes" id="UP000069549"/>
    </source>
</evidence>
<dbReference type="VEuPathDB" id="PlasmoDB:PBANKA_1432100"/>
<keyword evidence="1" id="KW-0812">Transmembrane</keyword>
<feature type="transmembrane region" description="Helical" evidence="1">
    <location>
        <begin position="706"/>
        <end position="725"/>
    </location>
</feature>
<dbReference type="OMA" id="FMFEYFT"/>
<evidence type="ECO:0000256" key="1">
    <source>
        <dbReference type="SAM" id="Phobius"/>
    </source>
</evidence>
<feature type="transmembrane region" description="Helical" evidence="1">
    <location>
        <begin position="475"/>
        <end position="497"/>
    </location>
</feature>
<dbReference type="Proteomes" id="UP000069549">
    <property type="component" value="Chromosome 14"/>
</dbReference>
<feature type="transmembrane region" description="Helical" evidence="1">
    <location>
        <begin position="257"/>
        <end position="279"/>
    </location>
</feature>